<evidence type="ECO:0000256" key="2">
    <source>
        <dbReference type="ARBA" id="ARBA00022692"/>
    </source>
</evidence>
<dbReference type="RefSeq" id="WP_325774640.1">
    <property type="nucleotide sequence ID" value="NZ_VTDN01000002.1"/>
</dbReference>
<dbReference type="InterPro" id="IPR007452">
    <property type="entry name" value="TamB_C"/>
</dbReference>
<reference evidence="7 8" key="1">
    <citation type="submission" date="2019-08" db="EMBL/GenBank/DDBJ databases">
        <title>Five species of Acinetobacter isolated from floral nectar and animal pollinators.</title>
        <authorList>
            <person name="Hendry T.A."/>
        </authorList>
    </citation>
    <scope>NUCLEOTIDE SEQUENCE [LARGE SCALE GENOMIC DNA]</scope>
    <source>
        <strain evidence="7 8">MD18.27</strain>
    </source>
</reference>
<keyword evidence="3 5" id="KW-1133">Transmembrane helix</keyword>
<dbReference type="EMBL" id="VTDN01000002">
    <property type="protein sequence ID" value="MEB5476056.1"/>
    <property type="molecule type" value="Genomic_DNA"/>
</dbReference>
<keyword evidence="8" id="KW-1185">Reference proteome</keyword>
<keyword evidence="2 5" id="KW-0812">Transmembrane</keyword>
<evidence type="ECO:0000313" key="8">
    <source>
        <dbReference type="Proteomes" id="UP001339883"/>
    </source>
</evidence>
<organism evidence="7 8">
    <name type="scientific">Acinetobacter pollinis</name>
    <dbReference type="NCBI Taxonomy" id="2605270"/>
    <lineage>
        <taxon>Bacteria</taxon>
        <taxon>Pseudomonadati</taxon>
        <taxon>Pseudomonadota</taxon>
        <taxon>Gammaproteobacteria</taxon>
        <taxon>Moraxellales</taxon>
        <taxon>Moraxellaceae</taxon>
        <taxon>Acinetobacter</taxon>
    </lineage>
</organism>
<dbReference type="PANTHER" id="PTHR36985">
    <property type="entry name" value="TRANSLOCATION AND ASSEMBLY MODULE SUBUNIT TAMB"/>
    <property type="match status" value="1"/>
</dbReference>
<feature type="domain" description="Translocation and assembly module TamB C-terminal" evidence="6">
    <location>
        <begin position="1150"/>
        <end position="1497"/>
    </location>
</feature>
<accession>A0ABU6DQB8</accession>
<evidence type="ECO:0000256" key="1">
    <source>
        <dbReference type="ARBA" id="ARBA00004167"/>
    </source>
</evidence>
<evidence type="ECO:0000259" key="6">
    <source>
        <dbReference type="Pfam" id="PF04357"/>
    </source>
</evidence>
<sequence>MTVQQEKPKSGWLKRIFISLLLIFVVLLAALAIMFSTERGSKFLLDRVLSHQSMLKYQYERGSFLDGLILNNVDVNLDALEIKIKRADLVIGWRAVLEQEVHFSRANIQELQIIDKKPPSNKPFEFSDINMPVTLRLDQANLDVLRIKTTTSSTDLKDLHLKDTLWKGTKLTFKEANLKVGDYVAIHKAKGMMDFKQKYPLNVTAQVDIPSLHAINIKNISVDARGTLDSIAAGFATNTPDLLSGRMIVHPVRENVPMKGQLNFKNYHLPFATDQKLFIPSGTAYLNGSASDMSISLNAELSGKDVPKGSYRADLYVDYVHQMKINQFQGNLMGGVINLSGILNWEKALRWDVKGNLNGLKASDQSIPASIKDFLPPDMDGTLGAVGDLDKGTHLNAFINFNKYEKINFKLAQSEQNPTDPKVTSPMKMNVSWSDMNRAMPYIGWLNSPKGQADIVLDGQKTSVNTNLDVVKNPKGTLPTGQYLANILLNGNDLNIPEFKYITPQGGLVGDAKVLLPTEKILLKWDANLQAKNFNPQTVAEAAPVDLLNGSFKANGYAEKDAQIIQLKAIDLTGKMAQQKETIQLTGETTASILMNDEKHGGGLRGYGVIYHGNLKSSQYPDANGALNIKIAGTSDSIQVNQFQHEGTAGKILANGIVSLHNGIGWNMNASLVKFKPQYFVSKVQGEVSGVIKTQGVWSDQAKRISIEDLNLAGIINRQILRGKGKLSLVLNTKNNTLVPQQFEANNLFLAYAGNQVQVTGNAQDLDVKLNAPSLSNIYGGLSGNAYGTLHLKTQPNLKAIANINIDRLVYGGQLNVEKVRIRGELPTSETTPSTLKAELTNLNYGNRKIQYGGLTLSGTRSSHIVSLQAWNRYSKFYVQLAGGFNANNDWLGQIQKGTFDSVRAVLNQQSNANVVYRTGTKQLYIGEHCWASNQSKLCFDKPVQISPTSGDVSFVANNLNLNDFSAFMPSGLAMTGEVDGYAKAHWSEGHKPNIDASIIAKNGQIGVASDDPDDPATTTSYQQMSLIAKSVTEGLLMRFDVKTANIGNGYASVVINPYDQNLPMQGELAFSNVDLKFLKPFIQDVRSIGGTLDFAGKVGGTLSKPLATGDLRLKDGSISMISMPVNLTNIQMYSAVRQNQATIMGIFNSGPGTGKIDGFVNWANDLHVQLKVQGDNLLVKQTPLVTALVNTKVDLDIYPMSRSVVVNGKIDIPRAIINMPETSPDVINVSSDARVVHSGDDLIAILKASKPWNIQADIDLSLGDRVVFQGFNSRIPLTGRLYLSQRGSEIAMSANGAIGVSQKVKIEAYGQSLDLNRAIARFNGPLANPTLDIDTTKKISNTTVGVRITGTATTPNIQIYNDGGLSEQEALNALITGRINEGSSSLSQTEGFKSDVNNTLAAAGISLGLGGTRAFTNQIGHAFGLSGLALDAQGTGSDTQVSVTGYITPDLYLRYGVGVFTAVNTLTLRYQMNRRLYLEASESVERAIDVFYNWRF</sequence>
<evidence type="ECO:0000313" key="7">
    <source>
        <dbReference type="EMBL" id="MEB5476056.1"/>
    </source>
</evidence>
<gene>
    <name evidence="7" type="ORF">I2F25_03130</name>
</gene>
<evidence type="ECO:0000256" key="4">
    <source>
        <dbReference type="ARBA" id="ARBA00023136"/>
    </source>
</evidence>
<evidence type="ECO:0000256" key="3">
    <source>
        <dbReference type="ARBA" id="ARBA00022989"/>
    </source>
</evidence>
<dbReference type="Pfam" id="PF04357">
    <property type="entry name" value="TamB"/>
    <property type="match status" value="1"/>
</dbReference>
<dbReference type="Proteomes" id="UP001339883">
    <property type="component" value="Unassembled WGS sequence"/>
</dbReference>
<keyword evidence="4 5" id="KW-0472">Membrane</keyword>
<dbReference type="PANTHER" id="PTHR36985:SF1">
    <property type="entry name" value="TRANSLOCATION AND ASSEMBLY MODULE SUBUNIT TAMB"/>
    <property type="match status" value="1"/>
</dbReference>
<comment type="subcellular location">
    <subcellularLocation>
        <location evidence="1">Membrane</location>
        <topology evidence="1">Single-pass membrane protein</topology>
    </subcellularLocation>
</comment>
<comment type="caution">
    <text evidence="7">The sequence shown here is derived from an EMBL/GenBank/DDBJ whole genome shotgun (WGS) entry which is preliminary data.</text>
</comment>
<protein>
    <submittedName>
        <fullName evidence="7">Translocation/assembly module TamB domain-containing protein</fullName>
    </submittedName>
</protein>
<proteinExistence type="predicted"/>
<name>A0ABU6DQB8_9GAMM</name>
<feature type="transmembrane region" description="Helical" evidence="5">
    <location>
        <begin position="12"/>
        <end position="35"/>
    </location>
</feature>
<evidence type="ECO:0000256" key="5">
    <source>
        <dbReference type="SAM" id="Phobius"/>
    </source>
</evidence>